<proteinExistence type="predicted"/>
<protein>
    <submittedName>
        <fullName evidence="3">Uncharacterized protein</fullName>
    </submittedName>
</protein>
<name>A0A7S2J1Y1_9EUKA</name>
<keyword evidence="2" id="KW-1133">Transmembrane helix</keyword>
<evidence type="ECO:0000313" key="3">
    <source>
        <dbReference type="EMBL" id="CAD9533945.1"/>
    </source>
</evidence>
<keyword evidence="2" id="KW-0812">Transmembrane</keyword>
<accession>A0A7S2J1Y1</accession>
<dbReference type="AlphaFoldDB" id="A0A7S2J1Y1"/>
<keyword evidence="2" id="KW-0472">Membrane</keyword>
<organism evidence="3">
    <name type="scientific">Haptolina brevifila</name>
    <dbReference type="NCBI Taxonomy" id="156173"/>
    <lineage>
        <taxon>Eukaryota</taxon>
        <taxon>Haptista</taxon>
        <taxon>Haptophyta</taxon>
        <taxon>Prymnesiophyceae</taxon>
        <taxon>Prymnesiales</taxon>
        <taxon>Prymnesiaceae</taxon>
        <taxon>Haptolina</taxon>
    </lineage>
</organism>
<reference evidence="3" key="1">
    <citation type="submission" date="2021-01" db="EMBL/GenBank/DDBJ databases">
        <authorList>
            <person name="Corre E."/>
            <person name="Pelletier E."/>
            <person name="Niang G."/>
            <person name="Scheremetjew M."/>
            <person name="Finn R."/>
            <person name="Kale V."/>
            <person name="Holt S."/>
            <person name="Cochrane G."/>
            <person name="Meng A."/>
            <person name="Brown T."/>
            <person name="Cohen L."/>
        </authorList>
    </citation>
    <scope>NUCLEOTIDE SEQUENCE</scope>
    <source>
        <strain evidence="3">UTEX LB 985</strain>
    </source>
</reference>
<feature type="transmembrane region" description="Helical" evidence="2">
    <location>
        <begin position="151"/>
        <end position="171"/>
    </location>
</feature>
<dbReference type="EMBL" id="HBGU01071535">
    <property type="protein sequence ID" value="CAD9533945.1"/>
    <property type="molecule type" value="Transcribed_RNA"/>
</dbReference>
<evidence type="ECO:0000256" key="2">
    <source>
        <dbReference type="SAM" id="Phobius"/>
    </source>
</evidence>
<evidence type="ECO:0000256" key="1">
    <source>
        <dbReference type="SAM" id="MobiDB-lite"/>
    </source>
</evidence>
<feature type="region of interest" description="Disordered" evidence="1">
    <location>
        <begin position="80"/>
        <end position="149"/>
    </location>
</feature>
<feature type="region of interest" description="Disordered" evidence="1">
    <location>
        <begin position="32"/>
        <end position="67"/>
    </location>
</feature>
<gene>
    <name evidence="3" type="ORF">CBRE1094_LOCUS39042</name>
</gene>
<sequence length="181" mass="18406">MAIEIRTGTSAGCLHFTEFEAFGVPESQAADGVAFRELPEATPPPRPSKSIPQGMPHTSAAGAGAAKAAEVLTAAKLQAASAASRAAAQSTSGGAGTTNPGAPPPVPAAAPTSRPGRTLPGHEGGSQRASSRASEGGEPSRSARAEEDEPLWLATTGTLTAAVMFAFQFLWVKARWLDVWS</sequence>
<feature type="compositionally biased region" description="Low complexity" evidence="1">
    <location>
        <begin position="80"/>
        <end position="100"/>
    </location>
</feature>